<sequence>MKKLLATVAALVGFAGAAQACPNWSMNPTYGSYNLTLGQMRSGQRVGLQAGGNNYVWNCPNVNPQTDTGAGYFTSAPDVRIFANNIEGNRLILRVNSNCDSALLINTGTATWYYDDDDAGNLDPQIVLTRPRSGQIDIWVGTYDGGYCDANLIIQAQ</sequence>
<evidence type="ECO:0000313" key="3">
    <source>
        <dbReference type="Proteomes" id="UP000193623"/>
    </source>
</evidence>
<organism evidence="2 3">
    <name type="scientific">Pseudooctadecabacter jejudonensis</name>
    <dbReference type="NCBI Taxonomy" id="1391910"/>
    <lineage>
        <taxon>Bacteria</taxon>
        <taxon>Pseudomonadati</taxon>
        <taxon>Pseudomonadota</taxon>
        <taxon>Alphaproteobacteria</taxon>
        <taxon>Rhodobacterales</taxon>
        <taxon>Paracoccaceae</taxon>
        <taxon>Pseudooctadecabacter</taxon>
    </lineage>
</organism>
<reference evidence="2 3" key="1">
    <citation type="submission" date="2017-03" db="EMBL/GenBank/DDBJ databases">
        <authorList>
            <person name="Afonso C.L."/>
            <person name="Miller P.J."/>
            <person name="Scott M.A."/>
            <person name="Spackman E."/>
            <person name="Goraichik I."/>
            <person name="Dimitrov K.M."/>
            <person name="Suarez D.L."/>
            <person name="Swayne D.E."/>
        </authorList>
    </citation>
    <scope>NUCLEOTIDE SEQUENCE [LARGE SCALE GENOMIC DNA]</scope>
    <source>
        <strain evidence="2 3">CECT 8397</strain>
    </source>
</reference>
<feature type="signal peptide" evidence="1">
    <location>
        <begin position="1"/>
        <end position="20"/>
    </location>
</feature>
<keyword evidence="3" id="KW-1185">Reference proteome</keyword>
<dbReference type="PROSITE" id="PS51257">
    <property type="entry name" value="PROKAR_LIPOPROTEIN"/>
    <property type="match status" value="1"/>
</dbReference>
<dbReference type="OrthoDB" id="5973611at2"/>
<dbReference type="AlphaFoldDB" id="A0A1Y5TA66"/>
<accession>A0A1Y5TA66</accession>
<evidence type="ECO:0000256" key="1">
    <source>
        <dbReference type="SAM" id="SignalP"/>
    </source>
</evidence>
<dbReference type="Proteomes" id="UP000193623">
    <property type="component" value="Unassembled WGS sequence"/>
</dbReference>
<gene>
    <name evidence="2" type="ORF">PSJ8397_03161</name>
</gene>
<feature type="chain" id="PRO_5010995806" evidence="1">
    <location>
        <begin position="21"/>
        <end position="157"/>
    </location>
</feature>
<dbReference type="RefSeq" id="WP_085865543.1">
    <property type="nucleotide sequence ID" value="NZ_FWFT01000006.1"/>
</dbReference>
<name>A0A1Y5TA66_9RHOB</name>
<evidence type="ECO:0000313" key="2">
    <source>
        <dbReference type="EMBL" id="SLN59465.1"/>
    </source>
</evidence>
<protein>
    <submittedName>
        <fullName evidence="2">Uncharacterized protein</fullName>
    </submittedName>
</protein>
<keyword evidence="1" id="KW-0732">Signal</keyword>
<dbReference type="EMBL" id="FWFT01000006">
    <property type="protein sequence ID" value="SLN59465.1"/>
    <property type="molecule type" value="Genomic_DNA"/>
</dbReference>
<proteinExistence type="predicted"/>